<organism evidence="1 2">
    <name type="scientific">Araneus ventricosus</name>
    <name type="common">Orbweaver spider</name>
    <name type="synonym">Epeira ventricosa</name>
    <dbReference type="NCBI Taxonomy" id="182803"/>
    <lineage>
        <taxon>Eukaryota</taxon>
        <taxon>Metazoa</taxon>
        <taxon>Ecdysozoa</taxon>
        <taxon>Arthropoda</taxon>
        <taxon>Chelicerata</taxon>
        <taxon>Arachnida</taxon>
        <taxon>Araneae</taxon>
        <taxon>Araneomorphae</taxon>
        <taxon>Entelegynae</taxon>
        <taxon>Araneoidea</taxon>
        <taxon>Araneidae</taxon>
        <taxon>Araneus</taxon>
    </lineage>
</organism>
<dbReference type="EMBL" id="BGPR01067858">
    <property type="protein sequence ID" value="GBO41952.1"/>
    <property type="molecule type" value="Genomic_DNA"/>
</dbReference>
<gene>
    <name evidence="1" type="ORF">AVEN_98057_1</name>
</gene>
<proteinExistence type="predicted"/>
<name>A0A4Y2X1N5_ARAVE</name>
<dbReference type="Proteomes" id="UP000499080">
    <property type="component" value="Unassembled WGS sequence"/>
</dbReference>
<comment type="caution">
    <text evidence="1">The sequence shown here is derived from an EMBL/GenBank/DDBJ whole genome shotgun (WGS) entry which is preliminary data.</text>
</comment>
<reference evidence="1 2" key="1">
    <citation type="journal article" date="2019" name="Sci. Rep.">
        <title>Orb-weaving spider Araneus ventricosus genome elucidates the spidroin gene catalogue.</title>
        <authorList>
            <person name="Kono N."/>
            <person name="Nakamura H."/>
            <person name="Ohtoshi R."/>
            <person name="Moran D.A.P."/>
            <person name="Shinohara A."/>
            <person name="Yoshida Y."/>
            <person name="Fujiwara M."/>
            <person name="Mori M."/>
            <person name="Tomita M."/>
            <person name="Arakawa K."/>
        </authorList>
    </citation>
    <scope>NUCLEOTIDE SEQUENCE [LARGE SCALE GENOMIC DNA]</scope>
</reference>
<protein>
    <submittedName>
        <fullName evidence="1">Uncharacterized protein</fullName>
    </submittedName>
</protein>
<evidence type="ECO:0000313" key="1">
    <source>
        <dbReference type="EMBL" id="GBO41952.1"/>
    </source>
</evidence>
<accession>A0A4Y2X1N5</accession>
<dbReference type="AlphaFoldDB" id="A0A4Y2X1N5"/>
<feature type="non-terminal residue" evidence="1">
    <location>
        <position position="84"/>
    </location>
</feature>
<sequence>MAGKIDAPAKCELRSAIRFLQAEDNAPLRRDALNLLQRESPNASVRMAAVQQKARLARLSFRECKSIVTVQRIIRLEYRNYGLQ</sequence>
<evidence type="ECO:0000313" key="2">
    <source>
        <dbReference type="Proteomes" id="UP000499080"/>
    </source>
</evidence>
<keyword evidence="2" id="KW-1185">Reference proteome</keyword>